<keyword evidence="4" id="KW-1185">Reference proteome</keyword>
<comment type="caution">
    <text evidence="3">The sequence shown here is derived from an EMBL/GenBank/DDBJ whole genome shotgun (WGS) entry which is preliminary data.</text>
</comment>
<dbReference type="PANTHER" id="PTHR39428">
    <property type="entry name" value="F420H(2)-DEPENDENT QUINONE REDUCTASE RV1261C"/>
    <property type="match status" value="1"/>
</dbReference>
<dbReference type="PANTHER" id="PTHR39428:SF3">
    <property type="entry name" value="DEAZAFLAVIN-DEPENDENT NITROREDUCTASE"/>
    <property type="match status" value="1"/>
</dbReference>
<proteinExistence type="inferred from homology"/>
<dbReference type="NCBIfam" id="TIGR00026">
    <property type="entry name" value="hi_GC_TIGR00026"/>
    <property type="match status" value="1"/>
</dbReference>
<evidence type="ECO:0000313" key="3">
    <source>
        <dbReference type="EMBL" id="MFC5178078.1"/>
    </source>
</evidence>
<dbReference type="Pfam" id="PF04075">
    <property type="entry name" value="F420H2_quin_red"/>
    <property type="match status" value="1"/>
</dbReference>
<accession>A0ABW0BLI3</accession>
<evidence type="ECO:0000256" key="2">
    <source>
        <dbReference type="ARBA" id="ARBA00049106"/>
    </source>
</evidence>
<comment type="catalytic activity">
    <reaction evidence="2">
        <text>oxidized coenzyme F420-(gamma-L-Glu)(n) + a quinol + H(+) = reduced coenzyme F420-(gamma-L-Glu)(n) + a quinone</text>
        <dbReference type="Rhea" id="RHEA:39663"/>
        <dbReference type="Rhea" id="RHEA-COMP:12939"/>
        <dbReference type="Rhea" id="RHEA-COMP:14378"/>
        <dbReference type="ChEBI" id="CHEBI:15378"/>
        <dbReference type="ChEBI" id="CHEBI:24646"/>
        <dbReference type="ChEBI" id="CHEBI:132124"/>
        <dbReference type="ChEBI" id="CHEBI:133980"/>
        <dbReference type="ChEBI" id="CHEBI:139511"/>
    </reaction>
</comment>
<dbReference type="InterPro" id="IPR004378">
    <property type="entry name" value="F420H2_quin_Rdtase"/>
</dbReference>
<dbReference type="EMBL" id="JBHSKD010000019">
    <property type="protein sequence ID" value="MFC5178078.1"/>
    <property type="molecule type" value="Genomic_DNA"/>
</dbReference>
<comment type="similarity">
    <text evidence="1">Belongs to the F420H(2)-dependent quinone reductase family.</text>
</comment>
<dbReference type="RefSeq" id="WP_378591601.1">
    <property type="nucleotide sequence ID" value="NZ_JBHSKD010000019.1"/>
</dbReference>
<name>A0ABW0BLI3_9ACTN</name>
<gene>
    <name evidence="3" type="ORF">ACFPGP_15455</name>
</gene>
<evidence type="ECO:0000256" key="1">
    <source>
        <dbReference type="ARBA" id="ARBA00008710"/>
    </source>
</evidence>
<dbReference type="InterPro" id="IPR012349">
    <property type="entry name" value="Split_barrel_FMN-bd"/>
</dbReference>
<protein>
    <submittedName>
        <fullName evidence="3">Nitroreductase/quinone reductase family protein</fullName>
    </submittedName>
</protein>
<organism evidence="3 4">
    <name type="scientific">Nocardioides taihuensis</name>
    <dbReference type="NCBI Taxonomy" id="1835606"/>
    <lineage>
        <taxon>Bacteria</taxon>
        <taxon>Bacillati</taxon>
        <taxon>Actinomycetota</taxon>
        <taxon>Actinomycetes</taxon>
        <taxon>Propionibacteriales</taxon>
        <taxon>Nocardioidaceae</taxon>
        <taxon>Nocardioides</taxon>
    </lineage>
</organism>
<reference evidence="4" key="1">
    <citation type="journal article" date="2019" name="Int. J. Syst. Evol. Microbiol.">
        <title>The Global Catalogue of Microorganisms (GCM) 10K type strain sequencing project: providing services to taxonomists for standard genome sequencing and annotation.</title>
        <authorList>
            <consortium name="The Broad Institute Genomics Platform"/>
            <consortium name="The Broad Institute Genome Sequencing Center for Infectious Disease"/>
            <person name="Wu L."/>
            <person name="Ma J."/>
        </authorList>
    </citation>
    <scope>NUCLEOTIDE SEQUENCE [LARGE SCALE GENOMIC DNA]</scope>
    <source>
        <strain evidence="4">DFY41</strain>
    </source>
</reference>
<dbReference type="Proteomes" id="UP001596087">
    <property type="component" value="Unassembled WGS sequence"/>
</dbReference>
<dbReference type="Gene3D" id="2.30.110.10">
    <property type="entry name" value="Electron Transport, Fmn-binding Protein, Chain A"/>
    <property type="match status" value="1"/>
</dbReference>
<sequence>MAQRVKVKERPQGLDSPLVPKVMKHAARAHVWAYRRTGGRIGGRWRIGSALFDPVPTLLLDHVGRTSGRLYTTPLLYLLDGPDVVVVASQGGLPHDPQWYRNLQAHPDTRVQIRSEVREVHARTASPEERARLWPLLVDLYADFANYARWTDREIPVVVLSPR</sequence>
<evidence type="ECO:0000313" key="4">
    <source>
        <dbReference type="Proteomes" id="UP001596087"/>
    </source>
</evidence>